<proteinExistence type="predicted"/>
<evidence type="ECO:0000256" key="1">
    <source>
        <dbReference type="SAM" id="MobiDB-lite"/>
    </source>
</evidence>
<feature type="region of interest" description="Disordered" evidence="1">
    <location>
        <begin position="107"/>
        <end position="134"/>
    </location>
</feature>
<evidence type="ECO:0008006" key="4">
    <source>
        <dbReference type="Google" id="ProtNLM"/>
    </source>
</evidence>
<sequence>MSASGAGRRADLSVEEQRELQRLLAGRRELKVHFSMSQVAASLWDYGEDELADHVLTLGDADLEGMQAIAAHFHTPGYPLPVHGARVRLVHLTALAAITYVEGRLRPMARPRRRPQAGRPARFTPRNPDPRTGL</sequence>
<keyword evidence="3" id="KW-1185">Reference proteome</keyword>
<dbReference type="EMBL" id="JAAXOY010000226">
    <property type="protein sequence ID" value="NKY39866.1"/>
    <property type="molecule type" value="Genomic_DNA"/>
</dbReference>
<evidence type="ECO:0000313" key="3">
    <source>
        <dbReference type="Proteomes" id="UP000777774"/>
    </source>
</evidence>
<comment type="caution">
    <text evidence="2">The sequence shown here is derived from an EMBL/GenBank/DDBJ whole genome shotgun (WGS) entry which is preliminary data.</text>
</comment>
<protein>
    <recommendedName>
        <fullName evidence="4">DUF3263 domain-containing protein</fullName>
    </recommendedName>
</protein>
<gene>
    <name evidence="2" type="ORF">HGA02_10090</name>
</gene>
<accession>A0ABX1JZW5</accession>
<organism evidence="2 3">
    <name type="scientific">Cellulomonas septica</name>
    <dbReference type="NCBI Taxonomy" id="285080"/>
    <lineage>
        <taxon>Bacteria</taxon>
        <taxon>Bacillati</taxon>
        <taxon>Actinomycetota</taxon>
        <taxon>Actinomycetes</taxon>
        <taxon>Micrococcales</taxon>
        <taxon>Cellulomonadaceae</taxon>
        <taxon>Cellulomonas</taxon>
    </lineage>
</organism>
<reference evidence="2 3" key="1">
    <citation type="submission" date="2020-04" db="EMBL/GenBank/DDBJ databases">
        <title>MicrobeNet Type strains.</title>
        <authorList>
            <person name="Nicholson A.C."/>
        </authorList>
    </citation>
    <scope>NUCLEOTIDE SEQUENCE [LARGE SCALE GENOMIC DNA]</scope>
    <source>
        <strain evidence="2 3">ATCC BAA-787</strain>
    </source>
</reference>
<dbReference type="RefSeq" id="WP_168678893.1">
    <property type="nucleotide sequence ID" value="NZ_JAAXOY010000226.1"/>
</dbReference>
<name>A0ABX1JZW5_9CELL</name>
<dbReference type="Proteomes" id="UP000777774">
    <property type="component" value="Unassembled WGS sequence"/>
</dbReference>
<feature type="compositionally biased region" description="Basic residues" evidence="1">
    <location>
        <begin position="107"/>
        <end position="116"/>
    </location>
</feature>
<evidence type="ECO:0000313" key="2">
    <source>
        <dbReference type="EMBL" id="NKY39866.1"/>
    </source>
</evidence>